<dbReference type="InterPro" id="IPR016032">
    <property type="entry name" value="Sig_transdc_resp-reg_C-effctor"/>
</dbReference>
<gene>
    <name evidence="3" type="primary">uhpA</name>
    <name evidence="3" type="ORF">GALL_448990</name>
</gene>
<dbReference type="InterPro" id="IPR001789">
    <property type="entry name" value="Sig_transdc_resp-reg_receiver"/>
</dbReference>
<dbReference type="Pfam" id="PF00196">
    <property type="entry name" value="GerE"/>
    <property type="match status" value="1"/>
</dbReference>
<dbReference type="PANTHER" id="PTHR43214">
    <property type="entry name" value="TWO-COMPONENT RESPONSE REGULATOR"/>
    <property type="match status" value="1"/>
</dbReference>
<dbReference type="InterPro" id="IPR039420">
    <property type="entry name" value="WalR-like"/>
</dbReference>
<keyword evidence="1" id="KW-0238">DNA-binding</keyword>
<proteinExistence type="predicted"/>
<feature type="domain" description="Response regulatory" evidence="2">
    <location>
        <begin position="1"/>
        <end position="106"/>
    </location>
</feature>
<dbReference type="EMBL" id="MLJW01002859">
    <property type="protein sequence ID" value="OIQ73464.1"/>
    <property type="molecule type" value="Genomic_DNA"/>
</dbReference>
<dbReference type="SUPFAM" id="SSF46894">
    <property type="entry name" value="C-terminal effector domain of the bipartite response regulators"/>
    <property type="match status" value="1"/>
</dbReference>
<dbReference type="GO" id="GO:0006355">
    <property type="term" value="P:regulation of DNA-templated transcription"/>
    <property type="evidence" value="ECO:0007669"/>
    <property type="project" value="InterPro"/>
</dbReference>
<protein>
    <submittedName>
        <fullName evidence="3">Transcriptional regulatory protein UhpA</fullName>
    </submittedName>
</protein>
<dbReference type="InterPro" id="IPR011006">
    <property type="entry name" value="CheY-like_superfamily"/>
</dbReference>
<accession>A0A1J5PRP4</accession>
<evidence type="ECO:0000313" key="3">
    <source>
        <dbReference type="EMBL" id="OIQ73464.1"/>
    </source>
</evidence>
<dbReference type="InterPro" id="IPR036388">
    <property type="entry name" value="WH-like_DNA-bd_sf"/>
</dbReference>
<organism evidence="3">
    <name type="scientific">mine drainage metagenome</name>
    <dbReference type="NCBI Taxonomy" id="410659"/>
    <lineage>
        <taxon>unclassified sequences</taxon>
        <taxon>metagenomes</taxon>
        <taxon>ecological metagenomes</taxon>
    </lineage>
</organism>
<dbReference type="SMART" id="SM00421">
    <property type="entry name" value="HTH_LUXR"/>
    <property type="match status" value="1"/>
</dbReference>
<comment type="caution">
    <text evidence="3">The sequence shown here is derived from an EMBL/GenBank/DDBJ whole genome shotgun (WGS) entry which is preliminary data.</text>
</comment>
<name>A0A1J5PRP4_9ZZZZ</name>
<evidence type="ECO:0000256" key="1">
    <source>
        <dbReference type="ARBA" id="ARBA00023125"/>
    </source>
</evidence>
<dbReference type="InterPro" id="IPR000792">
    <property type="entry name" value="Tscrpt_reg_LuxR_C"/>
</dbReference>
<dbReference type="PANTHER" id="PTHR43214:SF42">
    <property type="entry name" value="TRANSCRIPTIONAL REGULATORY PROTEIN DESR"/>
    <property type="match status" value="1"/>
</dbReference>
<dbReference type="AlphaFoldDB" id="A0A1J5PRP4"/>
<dbReference type="Gene3D" id="3.40.50.2300">
    <property type="match status" value="1"/>
</dbReference>
<sequence>MLLTALGAQVRGLYPTSEIVYEGKDVIAAATFCNANTVAIVDLDLGDNRTAADVVAIIAAKEARILVVSALGEASTIESVMIAGAHGYMSKRANDEEFKEAIDAVRLGGDWMSPEVAGAIASIKSGRVKLSNQERKALVLYASGLKLETVAHRMGLAPSTVKEYLDRVRTKYDAIGLDARTRMDLYHVARSEGLIP</sequence>
<dbReference type="PROSITE" id="PS50110">
    <property type="entry name" value="RESPONSE_REGULATORY"/>
    <property type="match status" value="1"/>
</dbReference>
<reference evidence="3" key="1">
    <citation type="submission" date="2016-10" db="EMBL/GenBank/DDBJ databases">
        <title>Sequence of Gallionella enrichment culture.</title>
        <authorList>
            <person name="Poehlein A."/>
            <person name="Muehling M."/>
            <person name="Daniel R."/>
        </authorList>
    </citation>
    <scope>NUCLEOTIDE SEQUENCE</scope>
</reference>
<dbReference type="SUPFAM" id="SSF52172">
    <property type="entry name" value="CheY-like"/>
    <property type="match status" value="1"/>
</dbReference>
<dbReference type="PRINTS" id="PR00038">
    <property type="entry name" value="HTHLUXR"/>
</dbReference>
<dbReference type="Gene3D" id="1.10.10.10">
    <property type="entry name" value="Winged helix-like DNA-binding domain superfamily/Winged helix DNA-binding domain"/>
    <property type="match status" value="1"/>
</dbReference>
<dbReference type="GO" id="GO:0003677">
    <property type="term" value="F:DNA binding"/>
    <property type="evidence" value="ECO:0007669"/>
    <property type="project" value="UniProtKB-KW"/>
</dbReference>
<evidence type="ECO:0000259" key="2">
    <source>
        <dbReference type="PROSITE" id="PS50110"/>
    </source>
</evidence>
<dbReference type="GO" id="GO:0000160">
    <property type="term" value="P:phosphorelay signal transduction system"/>
    <property type="evidence" value="ECO:0007669"/>
    <property type="project" value="InterPro"/>
</dbReference>